<dbReference type="PANTHER" id="PTHR33885:SF3">
    <property type="entry name" value="PHAGE SHOCK PROTEIN C"/>
    <property type="match status" value="1"/>
</dbReference>
<evidence type="ECO:0000256" key="5">
    <source>
        <dbReference type="ARBA" id="ARBA00023136"/>
    </source>
</evidence>
<sequence length="82" mass="8681">MTEIKRLRRSRADRTLAGVIGGLAEYFGVDPTMARAAFLLAVLLTGGTAVLAYPILWIVMPDTPADVKPVSPASGDHLPYGA</sequence>
<keyword evidence="5 6" id="KW-0472">Membrane</keyword>
<keyword evidence="9" id="KW-1185">Reference proteome</keyword>
<feature type="transmembrane region" description="Helical" evidence="6">
    <location>
        <begin position="36"/>
        <end position="60"/>
    </location>
</feature>
<evidence type="ECO:0000256" key="1">
    <source>
        <dbReference type="ARBA" id="ARBA00004162"/>
    </source>
</evidence>
<keyword evidence="4 6" id="KW-1133">Transmembrane helix</keyword>
<evidence type="ECO:0000256" key="6">
    <source>
        <dbReference type="SAM" id="Phobius"/>
    </source>
</evidence>
<evidence type="ECO:0000313" key="8">
    <source>
        <dbReference type="EMBL" id="GIG51586.1"/>
    </source>
</evidence>
<dbReference type="InterPro" id="IPR007168">
    <property type="entry name" value="Phageshock_PspC_N"/>
</dbReference>
<keyword evidence="3 6" id="KW-0812">Transmembrane</keyword>
<evidence type="ECO:0000256" key="3">
    <source>
        <dbReference type="ARBA" id="ARBA00022692"/>
    </source>
</evidence>
<reference evidence="8" key="1">
    <citation type="submission" date="2021-01" db="EMBL/GenBank/DDBJ databases">
        <title>Whole genome shotgun sequence of Dactylosporangium siamense NBRC 106093.</title>
        <authorList>
            <person name="Komaki H."/>
            <person name="Tamura T."/>
        </authorList>
    </citation>
    <scope>NUCLEOTIDE SEQUENCE</scope>
    <source>
        <strain evidence="8">NBRC 106093</strain>
    </source>
</reference>
<dbReference type="Pfam" id="PF04024">
    <property type="entry name" value="PspC"/>
    <property type="match status" value="1"/>
</dbReference>
<dbReference type="RefSeq" id="WP_203853190.1">
    <property type="nucleotide sequence ID" value="NZ_BAAAVW010000035.1"/>
</dbReference>
<feature type="domain" description="Phage shock protein PspC N-terminal" evidence="7">
    <location>
        <begin position="5"/>
        <end position="62"/>
    </location>
</feature>
<proteinExistence type="predicted"/>
<comment type="subcellular location">
    <subcellularLocation>
        <location evidence="1">Cell membrane</location>
        <topology evidence="1">Single-pass membrane protein</topology>
    </subcellularLocation>
</comment>
<organism evidence="8 9">
    <name type="scientific">Dactylosporangium siamense</name>
    <dbReference type="NCBI Taxonomy" id="685454"/>
    <lineage>
        <taxon>Bacteria</taxon>
        <taxon>Bacillati</taxon>
        <taxon>Actinomycetota</taxon>
        <taxon>Actinomycetes</taxon>
        <taxon>Micromonosporales</taxon>
        <taxon>Micromonosporaceae</taxon>
        <taxon>Dactylosporangium</taxon>
    </lineage>
</organism>
<evidence type="ECO:0000256" key="4">
    <source>
        <dbReference type="ARBA" id="ARBA00022989"/>
    </source>
</evidence>
<dbReference type="AlphaFoldDB" id="A0A919PW61"/>
<evidence type="ECO:0000313" key="9">
    <source>
        <dbReference type="Proteomes" id="UP000660611"/>
    </source>
</evidence>
<keyword evidence="2" id="KW-1003">Cell membrane</keyword>
<name>A0A919PW61_9ACTN</name>
<dbReference type="GO" id="GO:0005886">
    <property type="term" value="C:plasma membrane"/>
    <property type="evidence" value="ECO:0007669"/>
    <property type="project" value="UniProtKB-SubCell"/>
</dbReference>
<dbReference type="InterPro" id="IPR052027">
    <property type="entry name" value="PspC"/>
</dbReference>
<evidence type="ECO:0000259" key="7">
    <source>
        <dbReference type="Pfam" id="PF04024"/>
    </source>
</evidence>
<dbReference type="Proteomes" id="UP000660611">
    <property type="component" value="Unassembled WGS sequence"/>
</dbReference>
<dbReference type="PANTHER" id="PTHR33885">
    <property type="entry name" value="PHAGE SHOCK PROTEIN C"/>
    <property type="match status" value="1"/>
</dbReference>
<evidence type="ECO:0000256" key="2">
    <source>
        <dbReference type="ARBA" id="ARBA00022475"/>
    </source>
</evidence>
<dbReference type="EMBL" id="BONQ01000156">
    <property type="protein sequence ID" value="GIG51586.1"/>
    <property type="molecule type" value="Genomic_DNA"/>
</dbReference>
<gene>
    <name evidence="8" type="primary">pspC</name>
    <name evidence="8" type="ORF">Dsi01nite_096270</name>
</gene>
<protein>
    <recommendedName>
        <fullName evidence="7">Phage shock protein PspC N-terminal domain-containing protein</fullName>
    </recommendedName>
</protein>
<comment type="caution">
    <text evidence="8">The sequence shown here is derived from an EMBL/GenBank/DDBJ whole genome shotgun (WGS) entry which is preliminary data.</text>
</comment>
<accession>A0A919PW61</accession>